<dbReference type="OrthoDB" id="9791578at2"/>
<dbReference type="Proteomes" id="UP000006056">
    <property type="component" value="Chromosome"/>
</dbReference>
<dbReference type="eggNOG" id="COG3119">
    <property type="taxonomic scope" value="Bacteria"/>
</dbReference>
<dbReference type="SUPFAM" id="SSF53649">
    <property type="entry name" value="Alkaline phosphatase-like"/>
    <property type="match status" value="1"/>
</dbReference>
<dbReference type="AlphaFoldDB" id="I3ZIS2"/>
<evidence type="ECO:0000313" key="2">
    <source>
        <dbReference type="Proteomes" id="UP000006056"/>
    </source>
</evidence>
<dbReference type="PROSITE" id="PS51318">
    <property type="entry name" value="TAT"/>
    <property type="match status" value="1"/>
</dbReference>
<evidence type="ECO:0000313" key="1">
    <source>
        <dbReference type="EMBL" id="AFL89140.1"/>
    </source>
</evidence>
<dbReference type="HOGENOM" id="CLU_703844_0_0_0"/>
<gene>
    <name evidence="1" type="ordered locus">Terro_2905</name>
</gene>
<dbReference type="InterPro" id="IPR017850">
    <property type="entry name" value="Alkaline_phosphatase_core_sf"/>
</dbReference>
<dbReference type="InterPro" id="IPR006311">
    <property type="entry name" value="TAT_signal"/>
</dbReference>
<dbReference type="RefSeq" id="WP_014786404.1">
    <property type="nucleotide sequence ID" value="NC_018014.1"/>
</dbReference>
<name>I3ZIS2_TERRK</name>
<sequence length="392" mass="42624">MIHRAHQIAPVPNGPELARYIGRTRRDFLRDVAGVALGSALVSGSPFLYGQATQKKRKVIVVTFGGGARDQETFAPEGQHNIPNMLQMLAPQSSFFTHVTNAGILGHYVATASLTTGVYETLNNFAVTPPEHPTVFEYFRKDLKRPSSDTWVVAPSNGFNRIGESNSRSFGPGHGAGVILPKHLLEAASAGRTGDFAHLLQDNYENPFNAARLGGSEVELQQLDRILKLSVSDFTAHARTASSPDELSMYIVKQLMREESPSLLWITLHDIDIAHSGAYSLYVDAIRRTDRLCADLWDSVQKDPEYAGNTTLLILPDFGRDADTDAGANGFQHHRTGGAASRTTWMMALGAGVRHGVVYDRPVQSIDLVPTLGAMMGFSAGLSNGSLIRELL</sequence>
<keyword evidence="2" id="KW-1185">Reference proteome</keyword>
<reference evidence="1 2" key="1">
    <citation type="submission" date="2012-06" db="EMBL/GenBank/DDBJ databases">
        <title>Complete genome of Terriglobus roseus DSM 18391.</title>
        <authorList>
            <consortium name="US DOE Joint Genome Institute (JGI-PGF)"/>
            <person name="Lucas S."/>
            <person name="Copeland A."/>
            <person name="Lapidus A."/>
            <person name="Glavina del Rio T."/>
            <person name="Dalin E."/>
            <person name="Tice H."/>
            <person name="Bruce D."/>
            <person name="Goodwin L."/>
            <person name="Pitluck S."/>
            <person name="Peters L."/>
            <person name="Mikhailova N."/>
            <person name="Munk A.C.C."/>
            <person name="Kyrpides N."/>
            <person name="Mavromatis K."/>
            <person name="Ivanova N."/>
            <person name="Brettin T."/>
            <person name="Detter J.C."/>
            <person name="Han C."/>
            <person name="Larimer F."/>
            <person name="Land M."/>
            <person name="Hauser L."/>
            <person name="Markowitz V."/>
            <person name="Cheng J.-F."/>
            <person name="Hugenholtz P."/>
            <person name="Woyke T."/>
            <person name="Wu D."/>
            <person name="Brambilla E."/>
            <person name="Klenk H.-P."/>
            <person name="Eisen J.A."/>
        </authorList>
    </citation>
    <scope>NUCLEOTIDE SEQUENCE [LARGE SCALE GENOMIC DNA]</scope>
    <source>
        <strain evidence="2">DSM 18391 / NRRL B-41598 / KBS 63</strain>
    </source>
</reference>
<dbReference type="EMBL" id="CP003379">
    <property type="protein sequence ID" value="AFL89140.1"/>
    <property type="molecule type" value="Genomic_DNA"/>
</dbReference>
<dbReference type="KEGG" id="trs:Terro_2905"/>
<dbReference type="Gene3D" id="3.40.720.10">
    <property type="entry name" value="Alkaline Phosphatase, subunit A"/>
    <property type="match status" value="1"/>
</dbReference>
<protein>
    <submittedName>
        <fullName evidence="1">Uncharacterized protein</fullName>
    </submittedName>
</protein>
<organism evidence="1 2">
    <name type="scientific">Terriglobus roseus (strain DSM 18391 / NRRL B-41598 / KBS 63)</name>
    <dbReference type="NCBI Taxonomy" id="926566"/>
    <lineage>
        <taxon>Bacteria</taxon>
        <taxon>Pseudomonadati</taxon>
        <taxon>Acidobacteriota</taxon>
        <taxon>Terriglobia</taxon>
        <taxon>Terriglobales</taxon>
        <taxon>Acidobacteriaceae</taxon>
        <taxon>Terriglobus</taxon>
    </lineage>
</organism>
<proteinExistence type="predicted"/>
<accession>I3ZIS2</accession>
<dbReference type="STRING" id="926566.Terro_2905"/>